<gene>
    <name evidence="1" type="ORF">FRZ54_00615</name>
</gene>
<sequence length="366" mass="39965">MKRTLLYTILAIFCTSSFYSCKKVEPLTDVQKCPHATDGLIIKKWASVVTQVDKYNAGGTIESTTYAHPVGFLQIKSGGAYSAISDGLSVTGKWSIDDKCNLALDAGGELGVTFDIVKLDADSLVISQKSGSSVITQKFKSYSCVYQPYIAKKWANAYTQIDTYDSDGVTLSGTSTIHPVGFFQLSSDGTYRVLSDNVPLNGSWIANEDYCQITLDSATSLQRTFDILKANNDSLVIRRKAGNIIYTQHYSAVTCPSLTELEQTWDNVNIRTDYVSGGVISGTEYIFPVGIFRLNADGTYNVDSNGTPLNGAWQLLDEAHGCPLVLDNGAPLQRSFDVLKITTDSLTIWRLDAVAGAAYTQTYKKE</sequence>
<reference evidence="1 2" key="1">
    <citation type="journal article" date="2017" name="Curr. Microbiol.">
        <title>Mucilaginibacter ginsenosidivorans sp. nov., Isolated from Soil of Ginseng Field.</title>
        <authorList>
            <person name="Kim M.M."/>
            <person name="Siddiqi M.Z."/>
            <person name="Im W.T."/>
        </authorList>
    </citation>
    <scope>NUCLEOTIDE SEQUENCE [LARGE SCALE GENOMIC DNA]</scope>
    <source>
        <strain evidence="1 2">Gsoil 3017</strain>
    </source>
</reference>
<name>A0A5B8UQI2_9SPHI</name>
<evidence type="ECO:0008006" key="3">
    <source>
        <dbReference type="Google" id="ProtNLM"/>
    </source>
</evidence>
<dbReference type="PROSITE" id="PS51257">
    <property type="entry name" value="PROKAR_LIPOPROTEIN"/>
    <property type="match status" value="1"/>
</dbReference>
<proteinExistence type="predicted"/>
<dbReference type="Proteomes" id="UP000321479">
    <property type="component" value="Chromosome"/>
</dbReference>
<dbReference type="RefSeq" id="WP_147029721.1">
    <property type="nucleotide sequence ID" value="NZ_CP042436.1"/>
</dbReference>
<evidence type="ECO:0000313" key="2">
    <source>
        <dbReference type="Proteomes" id="UP000321479"/>
    </source>
</evidence>
<protein>
    <recommendedName>
        <fullName evidence="3">Lipocalin-like domain-containing protein</fullName>
    </recommendedName>
</protein>
<dbReference type="OrthoDB" id="792273at2"/>
<dbReference type="KEGG" id="mgin:FRZ54_00615"/>
<keyword evidence="2" id="KW-1185">Reference proteome</keyword>
<organism evidence="1 2">
    <name type="scientific">Mucilaginibacter ginsenosidivorans</name>
    <dbReference type="NCBI Taxonomy" id="398053"/>
    <lineage>
        <taxon>Bacteria</taxon>
        <taxon>Pseudomonadati</taxon>
        <taxon>Bacteroidota</taxon>
        <taxon>Sphingobacteriia</taxon>
        <taxon>Sphingobacteriales</taxon>
        <taxon>Sphingobacteriaceae</taxon>
        <taxon>Mucilaginibacter</taxon>
    </lineage>
</organism>
<accession>A0A5B8UQI2</accession>
<dbReference type="AlphaFoldDB" id="A0A5B8UQI2"/>
<evidence type="ECO:0000313" key="1">
    <source>
        <dbReference type="EMBL" id="QEC61142.1"/>
    </source>
</evidence>
<dbReference type="EMBL" id="CP042436">
    <property type="protein sequence ID" value="QEC61142.1"/>
    <property type="molecule type" value="Genomic_DNA"/>
</dbReference>